<accession>A0A0B5IPY9</accession>
<evidence type="ECO:0000313" key="1">
    <source>
        <dbReference type="EMBL" id="AJF70494.1"/>
    </source>
</evidence>
<gene>
    <name evidence="1" type="ORF">SVTN_40790</name>
</gene>
<name>A0A0B5IPY9_9ACTN</name>
<dbReference type="KEGG" id="svt:SVTN_40790"/>
<dbReference type="HOGENOM" id="CLU_2572477_0_0_11"/>
<dbReference type="Proteomes" id="UP000031774">
    <property type="component" value="Plasmid pSVL1"/>
</dbReference>
<organism evidence="1 2">
    <name type="scientific">Streptomyces vietnamensis</name>
    <dbReference type="NCBI Taxonomy" id="362257"/>
    <lineage>
        <taxon>Bacteria</taxon>
        <taxon>Bacillati</taxon>
        <taxon>Actinomycetota</taxon>
        <taxon>Actinomycetes</taxon>
        <taxon>Kitasatosporales</taxon>
        <taxon>Streptomycetaceae</taxon>
        <taxon>Streptomyces</taxon>
    </lineage>
</organism>
<protein>
    <submittedName>
        <fullName evidence="1">Uncharacterized protein</fullName>
    </submittedName>
</protein>
<reference evidence="1 2" key="1">
    <citation type="submission" date="2014-12" db="EMBL/GenBank/DDBJ databases">
        <title>Complete genome sequence of Streptomyces vietnamensis strain GIMV4.0001, a genetic manipulable producer of the benzoisochromanequinone antibiotic granaticin.</title>
        <authorList>
            <person name="Deng M.R."/>
            <person name="Guo J."/>
            <person name="Ma L.Y."/>
            <person name="Feng G.D."/>
            <person name="Mo C.Y."/>
            <person name="Zhu H.H."/>
        </authorList>
    </citation>
    <scope>NUCLEOTIDE SEQUENCE [LARGE SCALE GENOMIC DNA]</scope>
    <source>
        <strain evidence="2">GIMV4.0001</strain>
        <plasmid evidence="1 2">pSVL1</plasmid>
    </source>
</reference>
<keyword evidence="1" id="KW-0614">Plasmid</keyword>
<sequence>MSDTLFRTLDLIEPGDLVLYHGSIPEHHGLYLAQPCDCFYCGRADHLGSDDTRYRLTDPFAEDPDACTVHHVRRRSITRSAANA</sequence>
<proteinExistence type="predicted"/>
<evidence type="ECO:0000313" key="2">
    <source>
        <dbReference type="Proteomes" id="UP000031774"/>
    </source>
</evidence>
<keyword evidence="2" id="KW-1185">Reference proteome</keyword>
<dbReference type="AlphaFoldDB" id="A0A0B5IPY9"/>
<geneLocation type="plasmid" evidence="1 2">
    <name>pSVL1</name>
</geneLocation>
<dbReference type="RefSeq" id="WP_041134961.1">
    <property type="nucleotide sequence ID" value="NZ_CP010408.1"/>
</dbReference>
<dbReference type="EMBL" id="CP010408">
    <property type="protein sequence ID" value="AJF70494.1"/>
    <property type="molecule type" value="Genomic_DNA"/>
</dbReference>